<feature type="region of interest" description="Disordered" evidence="1">
    <location>
        <begin position="97"/>
        <end position="133"/>
    </location>
</feature>
<evidence type="ECO:0000313" key="3">
    <source>
        <dbReference type="Proteomes" id="UP001153076"/>
    </source>
</evidence>
<sequence>MAASLPLVSPPSDKRFWSTLRNRVDTLLETRNSDLPSSISPFNDQGSNRAKRMKEDSMLLIRGFDSIAYSLSQLTSTLDNALQGARDLAKAPTLTELVQSSSSNTQTVKDKEVVESGRAEHNGGQREKVKKRKLDVHECSKNDVVEETDKENQAEKNLKKVKGLAVSMAAKSASLARELKSIKSDLCFLQEQCTLLEEENRRLRDGFGKDIRPDEDDLVRLQLEALLAEKSRLATENAHLTRENQCLRQIVEYHQFTSQDLSASYEQVIQGLCLDFSSPVAEQECGFGDPETPKTRGSFEFGTDFDGSFAEEQEQLFKD</sequence>
<gene>
    <name evidence="2" type="ORF">Cgig2_016502</name>
</gene>
<dbReference type="OrthoDB" id="1924603at2759"/>
<dbReference type="Proteomes" id="UP001153076">
    <property type="component" value="Unassembled WGS sequence"/>
</dbReference>
<dbReference type="AlphaFoldDB" id="A0A9Q1GU03"/>
<organism evidence="2 3">
    <name type="scientific">Carnegiea gigantea</name>
    <dbReference type="NCBI Taxonomy" id="171969"/>
    <lineage>
        <taxon>Eukaryota</taxon>
        <taxon>Viridiplantae</taxon>
        <taxon>Streptophyta</taxon>
        <taxon>Embryophyta</taxon>
        <taxon>Tracheophyta</taxon>
        <taxon>Spermatophyta</taxon>
        <taxon>Magnoliopsida</taxon>
        <taxon>eudicotyledons</taxon>
        <taxon>Gunneridae</taxon>
        <taxon>Pentapetalae</taxon>
        <taxon>Caryophyllales</taxon>
        <taxon>Cactineae</taxon>
        <taxon>Cactaceae</taxon>
        <taxon>Cactoideae</taxon>
        <taxon>Echinocereeae</taxon>
        <taxon>Carnegiea</taxon>
    </lineage>
</organism>
<evidence type="ECO:0000313" key="2">
    <source>
        <dbReference type="EMBL" id="KAJ8427747.1"/>
    </source>
</evidence>
<proteinExistence type="predicted"/>
<protein>
    <submittedName>
        <fullName evidence="2">Uncharacterized protein</fullName>
    </submittedName>
</protein>
<reference evidence="2" key="1">
    <citation type="submission" date="2022-04" db="EMBL/GenBank/DDBJ databases">
        <title>Carnegiea gigantea Genome sequencing and assembly v2.</title>
        <authorList>
            <person name="Copetti D."/>
            <person name="Sanderson M.J."/>
            <person name="Burquez A."/>
            <person name="Wojciechowski M.F."/>
        </authorList>
    </citation>
    <scope>NUCLEOTIDE SEQUENCE</scope>
    <source>
        <strain evidence="2">SGP5-SGP5p</strain>
        <tissue evidence="2">Aerial part</tissue>
    </source>
</reference>
<feature type="compositionally biased region" description="Basic and acidic residues" evidence="1">
    <location>
        <begin position="108"/>
        <end position="127"/>
    </location>
</feature>
<accession>A0A9Q1GU03</accession>
<dbReference type="PANTHER" id="PTHR31016">
    <property type="entry name" value="OS04G0228100 PROTEIN"/>
    <property type="match status" value="1"/>
</dbReference>
<evidence type="ECO:0000256" key="1">
    <source>
        <dbReference type="SAM" id="MobiDB-lite"/>
    </source>
</evidence>
<feature type="compositionally biased region" description="Polar residues" evidence="1">
    <location>
        <begin position="97"/>
        <end position="107"/>
    </location>
</feature>
<keyword evidence="3" id="KW-1185">Reference proteome</keyword>
<comment type="caution">
    <text evidence="2">The sequence shown here is derived from an EMBL/GenBank/DDBJ whole genome shotgun (WGS) entry which is preliminary data.</text>
</comment>
<name>A0A9Q1GU03_9CARY</name>
<dbReference type="EMBL" id="JAKOGI010001102">
    <property type="protein sequence ID" value="KAJ8427747.1"/>
    <property type="molecule type" value="Genomic_DNA"/>
</dbReference>
<dbReference type="PANTHER" id="PTHR31016:SF2">
    <property type="entry name" value="OS04G0228100 PROTEIN"/>
    <property type="match status" value="1"/>
</dbReference>